<dbReference type="AlphaFoldDB" id="Q05E26"/>
<dbReference type="RefSeq" id="WP_010866201.1">
    <property type="nucleotide sequence ID" value="NC_000854.2"/>
</dbReference>
<dbReference type="Proteomes" id="UP000002518">
    <property type="component" value="Chromosome"/>
</dbReference>
<dbReference type="EMBL" id="BA000002">
    <property type="protein sequence ID" value="BAF34775.1"/>
    <property type="molecule type" value="Genomic_DNA"/>
</dbReference>
<keyword evidence="1" id="KW-0812">Transmembrane</keyword>
<name>Q05E26_AERPE</name>
<protein>
    <submittedName>
        <fullName evidence="2">Uncharacterized protein</fullName>
    </submittedName>
</protein>
<keyword evidence="3" id="KW-1185">Reference proteome</keyword>
<dbReference type="EnsemblBacteria" id="BAF34775">
    <property type="protein sequence ID" value="BAF34775"/>
    <property type="gene ID" value="APE_1169a"/>
</dbReference>
<sequence length="87" mass="9185">MRGLPGRCRLREILAWAGENPGGPFALAFMALLLMAAVALARGSEDLANRLAEYAYYSLVAAVLLELASTILSRDGGEEEEGGEDSG</sequence>
<keyword evidence="1" id="KW-1133">Transmembrane helix</keyword>
<evidence type="ECO:0000313" key="2">
    <source>
        <dbReference type="EMBL" id="BAF34775.1"/>
    </source>
</evidence>
<dbReference type="STRING" id="272557.APE_1169a"/>
<reference evidence="2 3" key="1">
    <citation type="journal article" date="1999" name="DNA Res.">
        <title>Complete genome sequence of an aerobic hyper-thermophilic crenarchaeon, Aeropyrum pernix K1.</title>
        <authorList>
            <person name="Kawarabayasi Y."/>
            <person name="Hino Y."/>
            <person name="Horikawa H."/>
            <person name="Yamazaki S."/>
            <person name="Haikawa Y."/>
            <person name="Jin-no K."/>
            <person name="Takahashi M."/>
            <person name="Sekine M."/>
            <person name="Baba S."/>
            <person name="Ankai A."/>
            <person name="Kosugi H."/>
            <person name="Hosoyama A."/>
            <person name="Fukui S."/>
            <person name="Nagai Y."/>
            <person name="Nishijima K."/>
            <person name="Nakazawa H."/>
            <person name="Takamiya M."/>
            <person name="Masuda S."/>
            <person name="Funahashi T."/>
            <person name="Tanaka T."/>
            <person name="Kudoh Y."/>
            <person name="Yamazaki J."/>
            <person name="Kushida N."/>
            <person name="Oguchi A."/>
            <person name="Aoki K."/>
            <person name="Kubota K."/>
            <person name="Nakamura Y."/>
            <person name="Nomura N."/>
            <person name="Sako Y."/>
            <person name="Kikuchi H."/>
        </authorList>
    </citation>
    <scope>NUCLEOTIDE SEQUENCE [LARGE SCALE GENOMIC DNA]</scope>
    <source>
        <strain evidence="3">ATCC 700893 / DSM 11879 / JCM 9820 / NBRC 100138 / K1</strain>
    </source>
</reference>
<evidence type="ECO:0000313" key="3">
    <source>
        <dbReference type="Proteomes" id="UP000002518"/>
    </source>
</evidence>
<dbReference type="GeneID" id="4525304"/>
<feature type="transmembrane region" description="Helical" evidence="1">
    <location>
        <begin position="21"/>
        <end position="42"/>
    </location>
</feature>
<dbReference type="eggNOG" id="arCOG15080">
    <property type="taxonomic scope" value="Archaea"/>
</dbReference>
<accession>Q05E26</accession>
<dbReference type="KEGG" id="ape:APE_1169a"/>
<gene>
    <name evidence="2" type="ordered locus">APE_1169a</name>
</gene>
<proteinExistence type="predicted"/>
<keyword evidence="1" id="KW-0472">Membrane</keyword>
<organism evidence="2 3">
    <name type="scientific">Aeropyrum pernix (strain ATCC 700893 / DSM 11879 / JCM 9820 / NBRC 100138 / K1)</name>
    <dbReference type="NCBI Taxonomy" id="272557"/>
    <lineage>
        <taxon>Archaea</taxon>
        <taxon>Thermoproteota</taxon>
        <taxon>Thermoprotei</taxon>
        <taxon>Desulfurococcales</taxon>
        <taxon>Desulfurococcaceae</taxon>
        <taxon>Aeropyrum</taxon>
    </lineage>
</organism>
<evidence type="ECO:0000256" key="1">
    <source>
        <dbReference type="SAM" id="Phobius"/>
    </source>
</evidence>